<dbReference type="GO" id="GO:1901505">
    <property type="term" value="F:carbohydrate derivative transmembrane transporter activity"/>
    <property type="evidence" value="ECO:0007669"/>
    <property type="project" value="InterPro"/>
</dbReference>
<keyword evidence="2 13" id="KW-0813">Transport</keyword>
<dbReference type="PANTHER" id="PTHR30561:SF23">
    <property type="entry name" value="4-AMINO-4-DEOXY-L-ARABINOSE-PHOSPHOUNDECAPRENOL FLIPPASE SUBUNIT ARNE-RELATED"/>
    <property type="match status" value="1"/>
</dbReference>
<evidence type="ECO:0000256" key="1">
    <source>
        <dbReference type="ARBA" id="ARBA00004651"/>
    </source>
</evidence>
<keyword evidence="11 13" id="KW-0472">Membrane</keyword>
<dbReference type="InterPro" id="IPR000620">
    <property type="entry name" value="EamA_dom"/>
</dbReference>
<evidence type="ECO:0000256" key="13">
    <source>
        <dbReference type="HAMAP-Rule" id="MF_01869"/>
    </source>
</evidence>
<dbReference type="InterPro" id="IPR022883">
    <property type="entry name" value="Flippase_ArnE"/>
</dbReference>
<keyword evidence="4 13" id="KW-0444">Lipid biosynthesis</keyword>
<comment type="subunit">
    <text evidence="13">Heterodimer of ArnE and ArnF.</text>
</comment>
<proteinExistence type="inferred from homology"/>
<feature type="transmembrane region" description="Helical" evidence="13">
    <location>
        <begin position="37"/>
        <end position="59"/>
    </location>
</feature>
<dbReference type="Proteomes" id="UP000254863">
    <property type="component" value="Unassembled WGS sequence"/>
</dbReference>
<evidence type="ECO:0000256" key="8">
    <source>
        <dbReference type="ARBA" id="ARBA00022985"/>
    </source>
</evidence>
<evidence type="ECO:0000259" key="14">
    <source>
        <dbReference type="Pfam" id="PF00892"/>
    </source>
</evidence>
<dbReference type="InterPro" id="IPR022832">
    <property type="entry name" value="Flippase_ArnF"/>
</dbReference>
<accession>A0A7H4PG60</accession>
<evidence type="ECO:0000313" key="16">
    <source>
        <dbReference type="Proteomes" id="UP000254863"/>
    </source>
</evidence>
<dbReference type="EMBL" id="UGMS01000002">
    <property type="protein sequence ID" value="STW71028.1"/>
    <property type="molecule type" value="Genomic_DNA"/>
</dbReference>
<evidence type="ECO:0000256" key="7">
    <source>
        <dbReference type="ARBA" id="ARBA00022692"/>
    </source>
</evidence>
<dbReference type="GO" id="GO:0009245">
    <property type="term" value="P:lipid A biosynthetic process"/>
    <property type="evidence" value="ECO:0007669"/>
    <property type="project" value="UniProtKB-UniRule"/>
</dbReference>
<comment type="similarity">
    <text evidence="13">Belongs to the ArnE family.</text>
</comment>
<name>A0A7H4PG60_9ENTR</name>
<comment type="function">
    <text evidence="13">Translocates 4-amino-4-deoxy-L-arabinose-phosphoundecaprenol (alpha-L-Ara4N-phosphoundecaprenol) from the cytoplasmic to the periplasmic side of the inner membrane.</text>
</comment>
<dbReference type="InterPro" id="IPR000390">
    <property type="entry name" value="Small_drug/metabolite_transptr"/>
</dbReference>
<feature type="transmembrane region" description="Helical" evidence="13">
    <location>
        <begin position="186"/>
        <end position="207"/>
    </location>
</feature>
<dbReference type="Pfam" id="PF00892">
    <property type="entry name" value="EamA"/>
    <property type="match status" value="1"/>
</dbReference>
<evidence type="ECO:0000256" key="6">
    <source>
        <dbReference type="ARBA" id="ARBA00022556"/>
    </source>
</evidence>
<dbReference type="InterPro" id="IPR037185">
    <property type="entry name" value="EmrE-like"/>
</dbReference>
<dbReference type="FunFam" id="1.10.3730.20:FF:000002">
    <property type="entry name" value="Probable 4-amino-4-deoxy-L-arabinose-phosphoundecaprenol flippase subunit ArnE"/>
    <property type="match status" value="1"/>
</dbReference>
<keyword evidence="10 13" id="KW-0443">Lipid metabolism</keyword>
<evidence type="ECO:0000256" key="9">
    <source>
        <dbReference type="ARBA" id="ARBA00022989"/>
    </source>
</evidence>
<evidence type="ECO:0000256" key="11">
    <source>
        <dbReference type="ARBA" id="ARBA00023136"/>
    </source>
</evidence>
<dbReference type="NCBIfam" id="NF011625">
    <property type="entry name" value="PRK15051.1"/>
    <property type="match status" value="1"/>
</dbReference>
<keyword evidence="7 13" id="KW-0812">Transmembrane</keyword>
<comment type="caution">
    <text evidence="15">The sequence shown here is derived from an EMBL/GenBank/DDBJ whole genome shotgun (WGS) entry which is preliminary data.</text>
</comment>
<comment type="similarity">
    <text evidence="12">Belongs to the ArnF family.</text>
</comment>
<evidence type="ECO:0000256" key="2">
    <source>
        <dbReference type="ARBA" id="ARBA00022448"/>
    </source>
</evidence>
<sequence>MSVWICLVFASLLSCTGQLCQKQATRPSKSGRRGYHILVWLGLALLSLGCSMLLWLSVLQSIPVSIAYPMLSLNFVWVTLAAWGIWREPVARRHWLGVGLIVVGDRYSREPYLMGLIWALFSVGLASGAQLLLRSAMVELPPLTEIFTFLNHLLHLRAGTFGLAFGLMGYLLSMVCWYFALHQLPLAKAYALLSLSYILVWAAAIWLPGWHEPFHWQSLLGVLLIVAGVLTIFWPVKRQG</sequence>
<dbReference type="HAMAP" id="MF_00538">
    <property type="entry name" value="Flippase_ArnF"/>
    <property type="match status" value="1"/>
</dbReference>
<dbReference type="GO" id="GO:0009103">
    <property type="term" value="P:lipopolysaccharide biosynthetic process"/>
    <property type="evidence" value="ECO:0007669"/>
    <property type="project" value="UniProtKB-UniRule"/>
</dbReference>
<keyword evidence="8 13" id="KW-0448">Lipopolysaccharide biosynthesis</keyword>
<keyword evidence="3 13" id="KW-1003">Cell membrane</keyword>
<keyword evidence="9 13" id="KW-1133">Transmembrane helix</keyword>
<dbReference type="UniPathway" id="UPA00030"/>
<gene>
    <name evidence="13 15" type="primary">arnE</name>
    <name evidence="12" type="synonym">arnF</name>
    <name evidence="15" type="ORF">NCTC11685_04649</name>
</gene>
<dbReference type="GO" id="GO:0005886">
    <property type="term" value="C:plasma membrane"/>
    <property type="evidence" value="ECO:0007669"/>
    <property type="project" value="UniProtKB-SubCell"/>
</dbReference>
<dbReference type="PANTHER" id="PTHR30561">
    <property type="entry name" value="SMR FAMILY PROTON-DEPENDENT DRUG EFFLUX TRANSPORTER SUGE"/>
    <property type="match status" value="1"/>
</dbReference>
<feature type="transmembrane region" description="Helical" evidence="13">
    <location>
        <begin position="219"/>
        <end position="236"/>
    </location>
</feature>
<reference evidence="15 16" key="1">
    <citation type="submission" date="2018-06" db="EMBL/GenBank/DDBJ databases">
        <authorList>
            <consortium name="Pathogen Informatics"/>
            <person name="Doyle S."/>
        </authorList>
    </citation>
    <scope>NUCLEOTIDE SEQUENCE [LARGE SCALE GENOMIC DNA]</scope>
    <source>
        <strain evidence="15 16">NCTC11685</strain>
    </source>
</reference>
<dbReference type="NCBIfam" id="NF002816">
    <property type="entry name" value="PRK02971.1-2"/>
    <property type="match status" value="1"/>
</dbReference>
<feature type="transmembrane region" description="Helical" evidence="13">
    <location>
        <begin position="66"/>
        <end position="86"/>
    </location>
</feature>
<evidence type="ECO:0000256" key="10">
    <source>
        <dbReference type="ARBA" id="ARBA00023098"/>
    </source>
</evidence>
<comment type="pathway">
    <text evidence="13">Bacterial outer membrane biogenesis; lipopolysaccharide biosynthesis.</text>
</comment>
<evidence type="ECO:0000256" key="3">
    <source>
        <dbReference type="ARBA" id="ARBA00022475"/>
    </source>
</evidence>
<evidence type="ECO:0000313" key="15">
    <source>
        <dbReference type="EMBL" id="STW71028.1"/>
    </source>
</evidence>
<dbReference type="HAMAP" id="MF_01869">
    <property type="entry name" value="Flippase_ArnE"/>
    <property type="match status" value="1"/>
</dbReference>
<comment type="subcellular location">
    <subcellularLocation>
        <location evidence="13">Cell inner membrane</location>
        <topology evidence="13">Multi-pass membrane protein</topology>
    </subcellularLocation>
    <subcellularLocation>
        <location evidence="1">Cell membrane</location>
        <topology evidence="1">Multi-pass membrane protein</topology>
    </subcellularLocation>
</comment>
<feature type="transmembrane region" description="Helical" evidence="13">
    <location>
        <begin position="112"/>
        <end position="133"/>
    </location>
</feature>
<protein>
    <recommendedName>
        <fullName evidence="12 13">Multifunctional fusion protein</fullName>
    </recommendedName>
    <domain>
        <recommendedName>
            <fullName evidence="12">Probable 4-amino-4-deoxy-L-arabinose-phosphoundecaprenol flippase subunit ArnF</fullName>
            <shortName evidence="12">L-Ara4N-phosphoundecaprenol flippase subunit ArnF</shortName>
        </recommendedName>
        <alternativeName>
            <fullName evidence="12">Undecaprenyl phosphate-aminoarabinose flippase subunit ArnF</fullName>
        </alternativeName>
    </domain>
    <domain>
        <recommendedName>
            <fullName evidence="13">Probable 4-amino-4-deoxy-L-arabinose-phosphoundecaprenol flippase subunit ArnE</fullName>
            <shortName evidence="13">L-Ara4N-phosphoundecaprenol flippase subunit ArnE</shortName>
        </recommendedName>
        <alternativeName>
            <fullName evidence="13">Undecaprenyl phosphate-aminoarabinose flippase subunit ArnE</fullName>
        </alternativeName>
    </domain>
</protein>
<keyword evidence="6 13" id="KW-0441">Lipid A biosynthesis</keyword>
<feature type="domain" description="EamA" evidence="14">
    <location>
        <begin position="7"/>
        <end position="104"/>
    </location>
</feature>
<comment type="caution">
    <text evidence="13">Lacks conserved residue(s) required for the propagation of feature annotation.</text>
</comment>
<dbReference type="AlphaFoldDB" id="A0A7H4PG60"/>
<feature type="transmembrane region" description="Helical" evidence="13">
    <location>
        <begin position="154"/>
        <end position="180"/>
    </location>
</feature>
<dbReference type="SUPFAM" id="SSF103481">
    <property type="entry name" value="Multidrug resistance efflux transporter EmrE"/>
    <property type="match status" value="2"/>
</dbReference>
<evidence type="ECO:0000256" key="4">
    <source>
        <dbReference type="ARBA" id="ARBA00022516"/>
    </source>
</evidence>
<evidence type="ECO:0000256" key="5">
    <source>
        <dbReference type="ARBA" id="ARBA00022519"/>
    </source>
</evidence>
<dbReference type="Gene3D" id="1.10.3730.20">
    <property type="match status" value="2"/>
</dbReference>
<keyword evidence="5 13" id="KW-0997">Cell inner membrane</keyword>
<organism evidence="15 16">
    <name type="scientific">Klebsiella michiganensis</name>
    <dbReference type="NCBI Taxonomy" id="1134687"/>
    <lineage>
        <taxon>Bacteria</taxon>
        <taxon>Pseudomonadati</taxon>
        <taxon>Pseudomonadota</taxon>
        <taxon>Gammaproteobacteria</taxon>
        <taxon>Enterobacterales</taxon>
        <taxon>Enterobacteriaceae</taxon>
        <taxon>Klebsiella/Raoultella group</taxon>
        <taxon>Klebsiella</taxon>
    </lineage>
</organism>
<evidence type="ECO:0000256" key="12">
    <source>
        <dbReference type="HAMAP-Rule" id="MF_00538"/>
    </source>
</evidence>